<dbReference type="AlphaFoldDB" id="A0A382J4Q3"/>
<dbReference type="GO" id="GO:0005829">
    <property type="term" value="C:cytosol"/>
    <property type="evidence" value="ECO:0007669"/>
    <property type="project" value="TreeGrafter"/>
</dbReference>
<evidence type="ECO:0000313" key="2">
    <source>
        <dbReference type="EMBL" id="SVC06535.1"/>
    </source>
</evidence>
<dbReference type="InterPro" id="IPR011127">
    <property type="entry name" value="Dala_Dala_lig_N"/>
</dbReference>
<proteinExistence type="predicted"/>
<protein>
    <recommendedName>
        <fullName evidence="1">D-alanine--D-alanine ligase N-terminal domain-containing protein</fullName>
    </recommendedName>
</protein>
<sequence>MRIGVLFGGRSGEHEVSLASAAAVIHHLDPSRYEPVPILIGKDGRWSQPERPPTIVKASELIEHARFRAAGTVSNRQGGSLAQPTINEPSAMVQDLALDVIFPVLHGPYGEDGTVQGLLE</sequence>
<evidence type="ECO:0000259" key="1">
    <source>
        <dbReference type="Pfam" id="PF01820"/>
    </source>
</evidence>
<dbReference type="EMBL" id="UINC01071548">
    <property type="protein sequence ID" value="SVC06535.1"/>
    <property type="molecule type" value="Genomic_DNA"/>
</dbReference>
<dbReference type="InterPro" id="IPR000291">
    <property type="entry name" value="D-Ala_lig_Van_CS"/>
</dbReference>
<reference evidence="2" key="1">
    <citation type="submission" date="2018-05" db="EMBL/GenBank/DDBJ databases">
        <authorList>
            <person name="Lanie J.A."/>
            <person name="Ng W.-L."/>
            <person name="Kazmierczak K.M."/>
            <person name="Andrzejewski T.M."/>
            <person name="Davidsen T.M."/>
            <person name="Wayne K.J."/>
            <person name="Tettelin H."/>
            <person name="Glass J.I."/>
            <person name="Rusch D."/>
            <person name="Podicherti R."/>
            <person name="Tsui H.-C.T."/>
            <person name="Winkler M.E."/>
        </authorList>
    </citation>
    <scope>NUCLEOTIDE SEQUENCE</scope>
</reference>
<dbReference type="PROSITE" id="PS00843">
    <property type="entry name" value="DALA_DALA_LIGASE_1"/>
    <property type="match status" value="1"/>
</dbReference>
<dbReference type="SUPFAM" id="SSF52440">
    <property type="entry name" value="PreATP-grasp domain"/>
    <property type="match status" value="1"/>
</dbReference>
<name>A0A382J4Q3_9ZZZZ</name>
<feature type="non-terminal residue" evidence="2">
    <location>
        <position position="120"/>
    </location>
</feature>
<dbReference type="PANTHER" id="PTHR23132">
    <property type="entry name" value="D-ALANINE--D-ALANINE LIGASE"/>
    <property type="match status" value="1"/>
</dbReference>
<dbReference type="GO" id="GO:0008716">
    <property type="term" value="F:D-alanine-D-alanine ligase activity"/>
    <property type="evidence" value="ECO:0007669"/>
    <property type="project" value="TreeGrafter"/>
</dbReference>
<feature type="domain" description="D-alanine--D-alanine ligase N-terminal" evidence="1">
    <location>
        <begin position="2"/>
        <end position="120"/>
    </location>
</feature>
<dbReference type="Pfam" id="PF01820">
    <property type="entry name" value="Dala_Dala_lig_N"/>
    <property type="match status" value="1"/>
</dbReference>
<dbReference type="GO" id="GO:0009252">
    <property type="term" value="P:peptidoglycan biosynthetic process"/>
    <property type="evidence" value="ECO:0007669"/>
    <property type="project" value="TreeGrafter"/>
</dbReference>
<organism evidence="2">
    <name type="scientific">marine metagenome</name>
    <dbReference type="NCBI Taxonomy" id="408172"/>
    <lineage>
        <taxon>unclassified sequences</taxon>
        <taxon>metagenomes</taxon>
        <taxon>ecological metagenomes</taxon>
    </lineage>
</organism>
<accession>A0A382J4Q3</accession>
<dbReference type="Gene3D" id="3.40.50.20">
    <property type="match status" value="1"/>
</dbReference>
<gene>
    <name evidence="2" type="ORF">METZ01_LOCUS259389</name>
</gene>
<dbReference type="InterPro" id="IPR016185">
    <property type="entry name" value="PreATP-grasp_dom_sf"/>
</dbReference>
<dbReference type="PANTHER" id="PTHR23132:SF25">
    <property type="entry name" value="D-ALANINE--D-ALANINE LIGASE A"/>
    <property type="match status" value="1"/>
</dbReference>